<reference evidence="1" key="1">
    <citation type="journal article" date="2021" name="Proc. Natl. Acad. Sci. U.S.A.">
        <title>Global biogeography of chemosynthetic symbionts reveals both localized and globally distributed symbiont groups. .</title>
        <authorList>
            <person name="Osvatic J.T."/>
            <person name="Wilkins L.G.E."/>
            <person name="Leibrecht L."/>
            <person name="Leray M."/>
            <person name="Zauner S."/>
            <person name="Polzin J."/>
            <person name="Camacho Y."/>
            <person name="Gros O."/>
            <person name="van Gils J.A."/>
            <person name="Eisen J.A."/>
            <person name="Petersen J.M."/>
            <person name="Yuen B."/>
        </authorList>
    </citation>
    <scope>NUCLEOTIDE SEQUENCE</scope>
    <source>
        <strain evidence="1">MAGL173</strain>
    </source>
</reference>
<dbReference type="AlphaFoldDB" id="A0A9E4K7N4"/>
<protein>
    <submittedName>
        <fullName evidence="1">DUF3135 domain-containing protein</fullName>
    </submittedName>
</protein>
<organism evidence="1 2">
    <name type="scientific">Candidatus Thiodiazotropha lotti</name>
    <dbReference type="NCBI Taxonomy" id="2792787"/>
    <lineage>
        <taxon>Bacteria</taxon>
        <taxon>Pseudomonadati</taxon>
        <taxon>Pseudomonadota</taxon>
        <taxon>Gammaproteobacteria</taxon>
        <taxon>Chromatiales</taxon>
        <taxon>Sedimenticolaceae</taxon>
        <taxon>Candidatus Thiodiazotropha</taxon>
    </lineage>
</organism>
<dbReference type="Pfam" id="PF11333">
    <property type="entry name" value="DUF3135"/>
    <property type="match status" value="1"/>
</dbReference>
<gene>
    <name evidence="1" type="ORF">JAZ04_15620</name>
</gene>
<evidence type="ECO:0000313" key="2">
    <source>
        <dbReference type="Proteomes" id="UP000886687"/>
    </source>
</evidence>
<dbReference type="Proteomes" id="UP000886687">
    <property type="component" value="Unassembled WGS sequence"/>
</dbReference>
<dbReference type="EMBL" id="JAEPDI010000013">
    <property type="protein sequence ID" value="MCG7940260.1"/>
    <property type="molecule type" value="Genomic_DNA"/>
</dbReference>
<accession>A0A9E4K7N4</accession>
<sequence length="94" mass="10907">MKFEALRQKTIDTYIATLPNERQTQMRRLQWRIDQERRNRSPLSACMRISGLMWDNMLGPKGMLGYLRSINSEPGMGRNRVSSCKIVEFPLGSS</sequence>
<evidence type="ECO:0000313" key="1">
    <source>
        <dbReference type="EMBL" id="MCG7940260.1"/>
    </source>
</evidence>
<comment type="caution">
    <text evidence="1">The sequence shown here is derived from an EMBL/GenBank/DDBJ whole genome shotgun (WGS) entry which is preliminary data.</text>
</comment>
<proteinExistence type="predicted"/>
<name>A0A9E4K7N4_9GAMM</name>
<dbReference type="InterPro" id="IPR021482">
    <property type="entry name" value="DUF3135"/>
</dbReference>